<evidence type="ECO:0000313" key="1">
    <source>
        <dbReference type="EMBL" id="KAI4531859.1"/>
    </source>
</evidence>
<organism evidence="1 2">
    <name type="scientific">Ovis ammon polii</name>
    <dbReference type="NCBI Taxonomy" id="230172"/>
    <lineage>
        <taxon>Eukaryota</taxon>
        <taxon>Metazoa</taxon>
        <taxon>Chordata</taxon>
        <taxon>Craniata</taxon>
        <taxon>Vertebrata</taxon>
        <taxon>Euteleostomi</taxon>
        <taxon>Mammalia</taxon>
        <taxon>Eutheria</taxon>
        <taxon>Laurasiatheria</taxon>
        <taxon>Artiodactyla</taxon>
        <taxon>Ruminantia</taxon>
        <taxon>Pecora</taxon>
        <taxon>Bovidae</taxon>
        <taxon>Caprinae</taxon>
        <taxon>Ovis</taxon>
    </lineage>
</organism>
<accession>A0AAD4TT92</accession>
<protein>
    <submittedName>
        <fullName evidence="1">Uncharacterized protein</fullName>
    </submittedName>
</protein>
<dbReference type="EMBL" id="JAKZEL010000023">
    <property type="protein sequence ID" value="KAI4531859.1"/>
    <property type="molecule type" value="Genomic_DNA"/>
</dbReference>
<sequence>MNQTVGVRRYDHRPGCSLIVAEIAHLGERWTEDLKVPDSIGDFGKIDNHSIQVYPFSALVQRLICTKTDGNASNQSNTLLHKNVIHVNAEAQTALPPGPRTAGNAGNTTEINKMNIMRKRDTLTDRNIQVDAGFIKSCH</sequence>
<dbReference type="AlphaFoldDB" id="A0AAD4TT92"/>
<dbReference type="Proteomes" id="UP001214576">
    <property type="component" value="Unassembled WGS sequence"/>
</dbReference>
<gene>
    <name evidence="1" type="ORF">MG293_018373</name>
</gene>
<evidence type="ECO:0000313" key="2">
    <source>
        <dbReference type="Proteomes" id="UP001214576"/>
    </source>
</evidence>
<comment type="caution">
    <text evidence="1">The sequence shown here is derived from an EMBL/GenBank/DDBJ whole genome shotgun (WGS) entry which is preliminary data.</text>
</comment>
<reference evidence="1" key="1">
    <citation type="submission" date="2022-03" db="EMBL/GenBank/DDBJ databases">
        <title>Genomic analyses of argali, domestic sheep and their hybrids provide insights into chromosomal evolution, heterosis and genetic basis of agronomic traits.</title>
        <authorList>
            <person name="Li M."/>
        </authorList>
    </citation>
    <scope>NUCLEOTIDE SEQUENCE</scope>
    <source>
        <strain evidence="1">CAU-MHL-2022a</strain>
        <tissue evidence="1">Skin</tissue>
    </source>
</reference>
<name>A0AAD4TT92_OVIAM</name>
<keyword evidence="2" id="KW-1185">Reference proteome</keyword>
<proteinExistence type="predicted"/>